<name>A0AAN9EHC8_CROPI</name>
<gene>
    <name evidence="2" type="ORF">RIF29_31102</name>
</gene>
<sequence>MHASGLLRKSSYEEGKIIKSDGKGSRWKLTYSAFHSKTILSPKPQKPSSYLSRGQPTPPSFPLPSPNHSQRPLISPCHNCG</sequence>
<evidence type="ECO:0000256" key="1">
    <source>
        <dbReference type="SAM" id="MobiDB-lite"/>
    </source>
</evidence>
<organism evidence="2 3">
    <name type="scientific">Crotalaria pallida</name>
    <name type="common">Smooth rattlebox</name>
    <name type="synonym">Crotalaria striata</name>
    <dbReference type="NCBI Taxonomy" id="3830"/>
    <lineage>
        <taxon>Eukaryota</taxon>
        <taxon>Viridiplantae</taxon>
        <taxon>Streptophyta</taxon>
        <taxon>Embryophyta</taxon>
        <taxon>Tracheophyta</taxon>
        <taxon>Spermatophyta</taxon>
        <taxon>Magnoliopsida</taxon>
        <taxon>eudicotyledons</taxon>
        <taxon>Gunneridae</taxon>
        <taxon>Pentapetalae</taxon>
        <taxon>rosids</taxon>
        <taxon>fabids</taxon>
        <taxon>Fabales</taxon>
        <taxon>Fabaceae</taxon>
        <taxon>Papilionoideae</taxon>
        <taxon>50 kb inversion clade</taxon>
        <taxon>genistoids sensu lato</taxon>
        <taxon>core genistoids</taxon>
        <taxon>Crotalarieae</taxon>
        <taxon>Crotalaria</taxon>
    </lineage>
</organism>
<comment type="caution">
    <text evidence="2">The sequence shown here is derived from an EMBL/GenBank/DDBJ whole genome shotgun (WGS) entry which is preliminary data.</text>
</comment>
<proteinExistence type="predicted"/>
<dbReference type="Proteomes" id="UP001372338">
    <property type="component" value="Unassembled WGS sequence"/>
</dbReference>
<protein>
    <submittedName>
        <fullName evidence="2">Uncharacterized protein</fullName>
    </submittedName>
</protein>
<evidence type="ECO:0000313" key="2">
    <source>
        <dbReference type="EMBL" id="KAK7257256.1"/>
    </source>
</evidence>
<accession>A0AAN9EHC8</accession>
<reference evidence="2 3" key="1">
    <citation type="submission" date="2024-01" db="EMBL/GenBank/DDBJ databases">
        <title>The genomes of 5 underutilized Papilionoideae crops provide insights into root nodulation and disease resistanc.</title>
        <authorList>
            <person name="Yuan L."/>
        </authorList>
    </citation>
    <scope>NUCLEOTIDE SEQUENCE [LARGE SCALE GENOMIC DNA]</scope>
    <source>
        <strain evidence="2">ZHUSHIDOU_FW_LH</strain>
        <tissue evidence="2">Leaf</tissue>
    </source>
</reference>
<feature type="compositionally biased region" description="Polar residues" evidence="1">
    <location>
        <begin position="46"/>
        <end position="55"/>
    </location>
</feature>
<evidence type="ECO:0000313" key="3">
    <source>
        <dbReference type="Proteomes" id="UP001372338"/>
    </source>
</evidence>
<dbReference type="AlphaFoldDB" id="A0AAN9EHC8"/>
<feature type="region of interest" description="Disordered" evidence="1">
    <location>
        <begin position="38"/>
        <end position="81"/>
    </location>
</feature>
<keyword evidence="3" id="KW-1185">Reference proteome</keyword>
<dbReference type="EMBL" id="JAYWIO010000006">
    <property type="protein sequence ID" value="KAK7257256.1"/>
    <property type="molecule type" value="Genomic_DNA"/>
</dbReference>
<feature type="compositionally biased region" description="Pro residues" evidence="1">
    <location>
        <begin position="56"/>
        <end position="65"/>
    </location>
</feature>